<dbReference type="PANTHER" id="PTHR43280:SF27">
    <property type="entry name" value="TRANSCRIPTIONAL REGULATOR MTLR"/>
    <property type="match status" value="1"/>
</dbReference>
<evidence type="ECO:0000259" key="4">
    <source>
        <dbReference type="PROSITE" id="PS01124"/>
    </source>
</evidence>
<dbReference type="SMART" id="SM00342">
    <property type="entry name" value="HTH_ARAC"/>
    <property type="match status" value="1"/>
</dbReference>
<dbReference type="InterPro" id="IPR003313">
    <property type="entry name" value="AraC-bd"/>
</dbReference>
<accession>A0A4R3KMT6</accession>
<dbReference type="InterPro" id="IPR009057">
    <property type="entry name" value="Homeodomain-like_sf"/>
</dbReference>
<evidence type="ECO:0000313" key="5">
    <source>
        <dbReference type="EMBL" id="TCS84934.1"/>
    </source>
</evidence>
<dbReference type="AlphaFoldDB" id="A0A4R3KMT6"/>
<proteinExistence type="predicted"/>
<keyword evidence="6" id="KW-1185">Reference proteome</keyword>
<dbReference type="Proteomes" id="UP000295807">
    <property type="component" value="Unassembled WGS sequence"/>
</dbReference>
<dbReference type="GO" id="GO:0003700">
    <property type="term" value="F:DNA-binding transcription factor activity"/>
    <property type="evidence" value="ECO:0007669"/>
    <property type="project" value="InterPro"/>
</dbReference>
<dbReference type="Pfam" id="PF12833">
    <property type="entry name" value="HTH_18"/>
    <property type="match status" value="1"/>
</dbReference>
<feature type="domain" description="HTH araC/xylS-type" evidence="4">
    <location>
        <begin position="186"/>
        <end position="284"/>
    </location>
</feature>
<dbReference type="PROSITE" id="PS01124">
    <property type="entry name" value="HTH_ARAC_FAMILY_2"/>
    <property type="match status" value="1"/>
</dbReference>
<evidence type="ECO:0000256" key="3">
    <source>
        <dbReference type="ARBA" id="ARBA00023163"/>
    </source>
</evidence>
<dbReference type="InterPro" id="IPR011051">
    <property type="entry name" value="RmlC_Cupin_sf"/>
</dbReference>
<dbReference type="RefSeq" id="WP_158640659.1">
    <property type="nucleotide sequence ID" value="NZ_CP042432.1"/>
</dbReference>
<comment type="caution">
    <text evidence="5">The sequence shown here is derived from an EMBL/GenBank/DDBJ whole genome shotgun (WGS) entry which is preliminary data.</text>
</comment>
<dbReference type="Gene3D" id="1.10.10.60">
    <property type="entry name" value="Homeodomain-like"/>
    <property type="match status" value="2"/>
</dbReference>
<gene>
    <name evidence="5" type="ORF">EDD80_11626</name>
</gene>
<dbReference type="GO" id="GO:0043565">
    <property type="term" value="F:sequence-specific DNA binding"/>
    <property type="evidence" value="ECO:0007669"/>
    <property type="project" value="InterPro"/>
</dbReference>
<dbReference type="Gene3D" id="2.60.120.10">
    <property type="entry name" value="Jelly Rolls"/>
    <property type="match status" value="1"/>
</dbReference>
<dbReference type="SUPFAM" id="SSF51182">
    <property type="entry name" value="RmlC-like cupins"/>
    <property type="match status" value="1"/>
</dbReference>
<keyword evidence="1" id="KW-0805">Transcription regulation</keyword>
<name>A0A4R3KMT6_9SPHI</name>
<evidence type="ECO:0000313" key="6">
    <source>
        <dbReference type="Proteomes" id="UP000295807"/>
    </source>
</evidence>
<evidence type="ECO:0000256" key="1">
    <source>
        <dbReference type="ARBA" id="ARBA00023015"/>
    </source>
</evidence>
<dbReference type="InterPro" id="IPR014710">
    <property type="entry name" value="RmlC-like_jellyroll"/>
</dbReference>
<dbReference type="SUPFAM" id="SSF46689">
    <property type="entry name" value="Homeodomain-like"/>
    <property type="match status" value="2"/>
</dbReference>
<keyword evidence="3" id="KW-0804">Transcription</keyword>
<evidence type="ECO:0000256" key="2">
    <source>
        <dbReference type="ARBA" id="ARBA00023125"/>
    </source>
</evidence>
<dbReference type="CDD" id="cd06976">
    <property type="entry name" value="cupin_MtlR-like_N"/>
    <property type="match status" value="1"/>
</dbReference>
<dbReference type="PROSITE" id="PS00041">
    <property type="entry name" value="HTH_ARAC_FAMILY_1"/>
    <property type="match status" value="1"/>
</dbReference>
<dbReference type="InterPro" id="IPR018060">
    <property type="entry name" value="HTH_AraC"/>
</dbReference>
<keyword evidence="2 5" id="KW-0238">DNA-binding</keyword>
<dbReference type="Pfam" id="PF02311">
    <property type="entry name" value="AraC_binding"/>
    <property type="match status" value="1"/>
</dbReference>
<reference evidence="5 6" key="1">
    <citation type="submission" date="2019-03" db="EMBL/GenBank/DDBJ databases">
        <title>Genomic Encyclopedia of Type Strains, Phase IV (KMG-IV): sequencing the most valuable type-strain genomes for metagenomic binning, comparative biology and taxonomic classification.</title>
        <authorList>
            <person name="Goeker M."/>
        </authorList>
    </citation>
    <scope>NUCLEOTIDE SEQUENCE [LARGE SCALE GENOMIC DNA]</scope>
    <source>
        <strain evidence="5 6">DSM 21100</strain>
    </source>
</reference>
<organism evidence="5 6">
    <name type="scientific">Anseongella ginsenosidimutans</name>
    <dbReference type="NCBI Taxonomy" id="496056"/>
    <lineage>
        <taxon>Bacteria</taxon>
        <taxon>Pseudomonadati</taxon>
        <taxon>Bacteroidota</taxon>
        <taxon>Sphingobacteriia</taxon>
        <taxon>Sphingobacteriales</taxon>
        <taxon>Sphingobacteriaceae</taxon>
        <taxon>Anseongella</taxon>
    </lineage>
</organism>
<dbReference type="InterPro" id="IPR018062">
    <property type="entry name" value="HTH_AraC-typ_CS"/>
</dbReference>
<dbReference type="EMBL" id="SMAD01000016">
    <property type="protein sequence ID" value="TCS84934.1"/>
    <property type="molecule type" value="Genomic_DNA"/>
</dbReference>
<protein>
    <submittedName>
        <fullName evidence="5">AraC-like DNA-binding protein</fullName>
    </submittedName>
</protein>
<sequence>MKAILQKVPVSPDSSFAVQEFRSSYFDVPWHFHPEYELVLVIKSEGKRFVGDHIANFAPGDLVLLGSNLPHWYRNDAAYYQNDPNLEAVSIVVQFTRGFIGDAFLQSPEAQKIRQLFDRAAMGLEIGGEARDRVSSMMKEFHSLEGMNKLLQLLTILNHLASSGECSALSHQQLTKLNIEDSKRINKIYEYVMQHFTEPISTEDVSNQVNMCSAAFCRYFKKRTQKTFITFLNEIRVGHACRLLANHDLHITEICYKSGYNNVSHFNRQFKALKNMTPQAFRKHHFNNF</sequence>
<dbReference type="PANTHER" id="PTHR43280">
    <property type="entry name" value="ARAC-FAMILY TRANSCRIPTIONAL REGULATOR"/>
    <property type="match status" value="1"/>
</dbReference>